<comment type="similarity">
    <text evidence="1">Belongs to the Nudix hydrolase family.</text>
</comment>
<comment type="caution">
    <text evidence="4">The sequence shown here is derived from an EMBL/GenBank/DDBJ whole genome shotgun (WGS) entry which is preliminary data.</text>
</comment>
<evidence type="ECO:0000256" key="2">
    <source>
        <dbReference type="ARBA" id="ARBA00022801"/>
    </source>
</evidence>
<evidence type="ECO:0000256" key="1">
    <source>
        <dbReference type="ARBA" id="ARBA00005582"/>
    </source>
</evidence>
<dbReference type="PANTHER" id="PTHR43736">
    <property type="entry name" value="ADP-RIBOSE PYROPHOSPHATASE"/>
    <property type="match status" value="1"/>
</dbReference>
<reference evidence="4 5" key="1">
    <citation type="submission" date="2023-04" db="EMBL/GenBank/DDBJ databases">
        <title>Fusibacter bizertensis strain WBS, isolated from littoral bottom sediments of the Arctic seas - biochemical and genomic analysis.</title>
        <authorList>
            <person name="Brioukhanov A.L."/>
        </authorList>
    </citation>
    <scope>NUCLEOTIDE SEQUENCE [LARGE SCALE GENOMIC DNA]</scope>
    <source>
        <strain evidence="4 5">WBS</strain>
    </source>
</reference>
<dbReference type="PROSITE" id="PS51462">
    <property type="entry name" value="NUDIX"/>
    <property type="match status" value="1"/>
</dbReference>
<proteinExistence type="inferred from homology"/>
<name>A0ABT6NA33_9FIRM</name>
<keyword evidence="2 4" id="KW-0378">Hydrolase</keyword>
<organism evidence="4 5">
    <name type="scientific">Fusibacter bizertensis</name>
    <dbReference type="NCBI Taxonomy" id="1488331"/>
    <lineage>
        <taxon>Bacteria</taxon>
        <taxon>Bacillati</taxon>
        <taxon>Bacillota</taxon>
        <taxon>Clostridia</taxon>
        <taxon>Eubacteriales</taxon>
        <taxon>Eubacteriales Family XII. Incertae Sedis</taxon>
        <taxon>Fusibacter</taxon>
    </lineage>
</organism>
<gene>
    <name evidence="4" type="ORF">QE109_03850</name>
</gene>
<evidence type="ECO:0000313" key="5">
    <source>
        <dbReference type="Proteomes" id="UP001158045"/>
    </source>
</evidence>
<dbReference type="RefSeq" id="WP_281093078.1">
    <property type="nucleotide sequence ID" value="NZ_JARYZI010000002.1"/>
</dbReference>
<keyword evidence="5" id="KW-1185">Reference proteome</keyword>
<dbReference type="PANTHER" id="PTHR43736:SF1">
    <property type="entry name" value="DIHYDRONEOPTERIN TRIPHOSPHATE DIPHOSPHATASE"/>
    <property type="match status" value="1"/>
</dbReference>
<dbReference type="InterPro" id="IPR015797">
    <property type="entry name" value="NUDIX_hydrolase-like_dom_sf"/>
</dbReference>
<feature type="domain" description="Nudix hydrolase" evidence="3">
    <location>
        <begin position="46"/>
        <end position="179"/>
    </location>
</feature>
<dbReference type="CDD" id="cd03674">
    <property type="entry name" value="NUDIX_Hydrolase"/>
    <property type="match status" value="1"/>
</dbReference>
<evidence type="ECO:0000259" key="3">
    <source>
        <dbReference type="PROSITE" id="PS51462"/>
    </source>
</evidence>
<dbReference type="Gene3D" id="3.90.79.10">
    <property type="entry name" value="Nucleoside Triphosphate Pyrophosphohydrolase"/>
    <property type="match status" value="1"/>
</dbReference>
<protein>
    <submittedName>
        <fullName evidence="4">NUDIX hydrolase</fullName>
    </submittedName>
</protein>
<dbReference type="Pfam" id="PF00293">
    <property type="entry name" value="NUDIX"/>
    <property type="match status" value="1"/>
</dbReference>
<dbReference type="PROSITE" id="PS00893">
    <property type="entry name" value="NUDIX_BOX"/>
    <property type="match status" value="1"/>
</dbReference>
<dbReference type="GO" id="GO:0016787">
    <property type="term" value="F:hydrolase activity"/>
    <property type="evidence" value="ECO:0007669"/>
    <property type="project" value="UniProtKB-KW"/>
</dbReference>
<dbReference type="SUPFAM" id="SSF55811">
    <property type="entry name" value="Nudix"/>
    <property type="match status" value="1"/>
</dbReference>
<dbReference type="Proteomes" id="UP001158045">
    <property type="component" value="Unassembled WGS sequence"/>
</dbReference>
<accession>A0ABT6NA33</accession>
<evidence type="ECO:0000313" key="4">
    <source>
        <dbReference type="EMBL" id="MDH8677266.1"/>
    </source>
</evidence>
<dbReference type="InterPro" id="IPR020084">
    <property type="entry name" value="NUDIX_hydrolase_CS"/>
</dbReference>
<dbReference type="EMBL" id="JARYZI010000002">
    <property type="protein sequence ID" value="MDH8677266.1"/>
    <property type="molecule type" value="Genomic_DNA"/>
</dbReference>
<sequence>MDRYKEELLDLLSQYKPYDINDKNSLKLTSAFLSSNEDVFGNTNSKGHITASIWLLDYHFEKVLMTHHKKLNKWLQLGGHTEIGESIHEAALREAMEESGLTKLEFLEREIFDVDVHEIPERKHLPAHFHYDVRFLIRQTAKESIMISDESNDLKWIPIEEVLKLTNSPSVLRMVEKTTGKF</sequence>
<dbReference type="InterPro" id="IPR000086">
    <property type="entry name" value="NUDIX_hydrolase_dom"/>
</dbReference>